<comment type="catalytic activity">
    <reaction evidence="19">
        <text>1-beta-D-galactosyl-2,3-didodecanoyl-sn-glycerol + H2O = 1-beta-D-galactosyl-dodecanoyl-sn-glycerol + dodecanoate + H(+)</text>
        <dbReference type="Rhea" id="RHEA:48536"/>
        <dbReference type="ChEBI" id="CHEBI:15377"/>
        <dbReference type="ChEBI" id="CHEBI:15378"/>
        <dbReference type="ChEBI" id="CHEBI:18262"/>
        <dbReference type="ChEBI" id="CHEBI:90342"/>
        <dbReference type="ChEBI" id="CHEBI:90514"/>
    </reaction>
    <physiologicalReaction direction="left-to-right" evidence="19">
        <dbReference type="Rhea" id="RHEA:48537"/>
    </physiologicalReaction>
</comment>
<keyword evidence="11 34" id="KW-1015">Disulfide bond</keyword>
<comment type="catalytic activity">
    <reaction evidence="23">
        <text>1,2-didecanoylglycerol + H2O = decanoylglycerol + decanoate + H(+)</text>
        <dbReference type="Rhea" id="RHEA:48596"/>
        <dbReference type="ChEBI" id="CHEBI:11152"/>
        <dbReference type="ChEBI" id="CHEBI:15377"/>
        <dbReference type="ChEBI" id="CHEBI:15378"/>
        <dbReference type="ChEBI" id="CHEBI:27689"/>
        <dbReference type="ChEBI" id="CHEBI:90605"/>
    </reaction>
    <physiologicalReaction direction="left-to-right" evidence="23">
        <dbReference type="Rhea" id="RHEA:48597"/>
    </physiologicalReaction>
</comment>
<keyword evidence="9 36" id="KW-0443">Lipid metabolism</keyword>
<reference evidence="38 39" key="1">
    <citation type="submission" date="2021-05" db="EMBL/GenBank/DDBJ databases">
        <authorList>
            <person name="Zahm M."/>
            <person name="Klopp C."/>
            <person name="Cabau C."/>
            <person name="Kuhl H."/>
            <person name="Suciu R."/>
            <person name="Ciorpac M."/>
            <person name="Holostenco D."/>
            <person name="Gessner J."/>
            <person name="Wuertz S."/>
            <person name="Hohne C."/>
            <person name="Stock M."/>
            <person name="Gislard M."/>
            <person name="Lluch J."/>
            <person name="Milhes M."/>
            <person name="Lampietro C."/>
            <person name="Lopez Roques C."/>
            <person name="Donnadieu C."/>
            <person name="Du K."/>
            <person name="Schartl M."/>
            <person name="Guiguen Y."/>
        </authorList>
    </citation>
    <scope>NUCLEOTIDE SEQUENCE [LARGE SCALE GENOMIC DNA]</scope>
    <source>
        <strain evidence="38">Hh-F2</strain>
        <tissue evidence="38">Blood</tissue>
    </source>
</reference>
<evidence type="ECO:0000256" key="26">
    <source>
        <dbReference type="ARBA" id="ARBA00048139"/>
    </source>
</evidence>
<dbReference type="InterPro" id="IPR001024">
    <property type="entry name" value="PLAT/LH2_dom"/>
</dbReference>
<keyword evidence="7" id="KW-0378">Hydrolase</keyword>
<comment type="catalytic activity">
    <reaction evidence="22">
        <text>1-(9Z-octadecenoyl)-glycerol + H2O = glycerol + (9Z)-octadecenoate + H(+)</text>
        <dbReference type="Rhea" id="RHEA:38487"/>
        <dbReference type="ChEBI" id="CHEBI:15377"/>
        <dbReference type="ChEBI" id="CHEBI:15378"/>
        <dbReference type="ChEBI" id="CHEBI:17754"/>
        <dbReference type="ChEBI" id="CHEBI:30823"/>
        <dbReference type="ChEBI" id="CHEBI:75342"/>
    </reaction>
    <physiologicalReaction direction="left-to-right" evidence="22">
        <dbReference type="Rhea" id="RHEA:38488"/>
    </physiologicalReaction>
</comment>
<comment type="catalytic activity">
    <reaction evidence="27">
        <text>1,2-dioctanoyl-3-O-beta-D-galactosyl-sn-glycerol + H2O = octanoyl-3-(beta-D-galactosyl)-sn-glycerol + octanoate + H(+)</text>
        <dbReference type="Rhea" id="RHEA:48696"/>
        <dbReference type="ChEBI" id="CHEBI:15377"/>
        <dbReference type="ChEBI" id="CHEBI:15378"/>
        <dbReference type="ChEBI" id="CHEBI:25646"/>
        <dbReference type="ChEBI" id="CHEBI:90453"/>
        <dbReference type="ChEBI" id="CHEBI:90769"/>
    </reaction>
    <physiologicalReaction direction="left-to-right" evidence="27">
        <dbReference type="Rhea" id="RHEA:48697"/>
    </physiologicalReaction>
</comment>
<evidence type="ECO:0000256" key="7">
    <source>
        <dbReference type="ARBA" id="ARBA00022801"/>
    </source>
</evidence>
<dbReference type="Pfam" id="PF01477">
    <property type="entry name" value="PLAT"/>
    <property type="match status" value="1"/>
</dbReference>
<dbReference type="Gene3D" id="2.40.70.10">
    <property type="entry name" value="Acid Proteases"/>
    <property type="match status" value="1"/>
</dbReference>
<evidence type="ECO:0000256" key="1">
    <source>
        <dbReference type="ARBA" id="ARBA00004487"/>
    </source>
</evidence>
<keyword evidence="12" id="KW-0325">Glycoprotein</keyword>
<dbReference type="CDD" id="cd00707">
    <property type="entry name" value="Pancreat_lipase_like"/>
    <property type="match status" value="1"/>
</dbReference>
<evidence type="ECO:0000256" key="18">
    <source>
        <dbReference type="ARBA" id="ARBA00036503"/>
    </source>
</evidence>
<dbReference type="SMART" id="SM00308">
    <property type="entry name" value="LH2"/>
    <property type="match status" value="1"/>
</dbReference>
<keyword evidence="6 36" id="KW-0964">Secreted</keyword>
<evidence type="ECO:0000256" key="10">
    <source>
        <dbReference type="ARBA" id="ARBA00023136"/>
    </source>
</evidence>
<dbReference type="EC" id="3.1.1.3" evidence="36"/>
<evidence type="ECO:0000256" key="17">
    <source>
        <dbReference type="ARBA" id="ARBA00024321"/>
    </source>
</evidence>
<comment type="pathway">
    <text evidence="3">Glycerolipid metabolism; triacylglycerol degradation.</text>
</comment>
<evidence type="ECO:0000256" key="30">
    <source>
        <dbReference type="ARBA" id="ARBA00049154"/>
    </source>
</evidence>
<dbReference type="PROSITE" id="PS00141">
    <property type="entry name" value="ASP_PROTEASE"/>
    <property type="match status" value="1"/>
</dbReference>
<evidence type="ECO:0000256" key="22">
    <source>
        <dbReference type="ARBA" id="ARBA00047438"/>
    </source>
</evidence>
<dbReference type="InterPro" id="IPR029058">
    <property type="entry name" value="AB_hydrolase_fold"/>
</dbReference>
<dbReference type="InterPro" id="IPR021109">
    <property type="entry name" value="Peptidase_aspartic_dom_sf"/>
</dbReference>
<dbReference type="PROSITE" id="PS50095">
    <property type="entry name" value="PLAT"/>
    <property type="match status" value="1"/>
</dbReference>
<evidence type="ECO:0000256" key="28">
    <source>
        <dbReference type="ARBA" id="ARBA00048546"/>
    </source>
</evidence>
<dbReference type="CDD" id="cd00303">
    <property type="entry name" value="retropepsin_like"/>
    <property type="match status" value="1"/>
</dbReference>
<evidence type="ECO:0000256" key="33">
    <source>
        <dbReference type="ARBA" id="ARBA00049420"/>
    </source>
</evidence>
<evidence type="ECO:0000313" key="38">
    <source>
        <dbReference type="EMBL" id="KAK6487638.1"/>
    </source>
</evidence>
<evidence type="ECO:0000256" key="29">
    <source>
        <dbReference type="ARBA" id="ARBA00049076"/>
    </source>
</evidence>
<comment type="catalytic activity">
    <reaction evidence="26">
        <text>a 1,2-diacyl-3-O-[alpha-D-galactosyl-(1-&gt;6)-beta-D-galactosyl]-sn-glycerol + H2O = acyl-3-O-[alpha-D-galactosyl-(1-&gt;6)-beta-D-galactosyl]-sn-glycerol + a fatty acid + H(+)</text>
        <dbReference type="Rhea" id="RHEA:48372"/>
        <dbReference type="ChEBI" id="CHEBI:15377"/>
        <dbReference type="ChEBI" id="CHEBI:15378"/>
        <dbReference type="ChEBI" id="CHEBI:28396"/>
        <dbReference type="ChEBI" id="CHEBI:28868"/>
        <dbReference type="ChEBI" id="CHEBI:90310"/>
    </reaction>
    <physiologicalReaction direction="left-to-right" evidence="26">
        <dbReference type="Rhea" id="RHEA:48373"/>
    </physiologicalReaction>
</comment>
<evidence type="ECO:0000256" key="14">
    <source>
        <dbReference type="ARBA" id="ARBA00023329"/>
    </source>
</evidence>
<sequence length="570" mass="62919">MAERDPSVIVVRRTTVDDHCHGMVSVKGVTCTALVDTGSTVTIVRSDVLKRRQGRLWLMEGTTARVWTVTGELVPMEGKGKVTIRIGGQLLKHPVWIAPVQDACPSPSVASGPRWTYGPAQVCYDRLGCFIDTMPWAGTPERPIGKLPWPPERIKTTFLLFTKQNPNTFQEISALNPSSILASNYKGNKNTRFIVHGFIDQGDENWLKDMCTLMMQIEDVNCICVDWQGGSRTGYLQSSHNIRVVAAEIVYLIKYLQSNYNQAPADFHVIGHSLGAHCAGEVGRKIKGLGRITGLDPAQPYFQNASTLVRLDASDAVFVDAIHTDSAPMVPNLGFGMSQAVGHLDFYPNGGEQMPGCNKNVISKIIGLDGIWEGTRDFVGCNHMRAYKYYADSILNPGGFVGYKCNSTEDFVAGKGFPCPTEGCPVMGHHSITFKARAGTKNMKFYLNTGDARPFMRWRYKVTVTITGDRDVSGTLKVSLYGTKGNTRQHEIAKTKLKPGSTYSAFIDTEVDVGEVQKVKFLWDNHQNNYHILKFGAQLLVLQSGKDRHVLQFCGSGSVRKEVLQSLVPC</sequence>
<evidence type="ECO:0000256" key="5">
    <source>
        <dbReference type="ARBA" id="ARBA00010701"/>
    </source>
</evidence>
<dbReference type="PANTHER" id="PTHR11610">
    <property type="entry name" value="LIPASE"/>
    <property type="match status" value="1"/>
</dbReference>
<protein>
    <recommendedName>
        <fullName evidence="36">Triacylglycerol lipase</fullName>
        <ecNumber evidence="36">3.1.1.3</ecNumber>
    </recommendedName>
    <alternativeName>
        <fullName evidence="36">Pancreatic lipase</fullName>
    </alternativeName>
</protein>
<comment type="catalytic activity">
    <reaction evidence="20">
        <text>(9Z-octadecenoyl)-glycerol + H2O = glycerol + (9Z)-octadecenoate + H(+)</text>
        <dbReference type="Rhea" id="RHEA:39955"/>
        <dbReference type="ChEBI" id="CHEBI:15377"/>
        <dbReference type="ChEBI" id="CHEBI:15378"/>
        <dbReference type="ChEBI" id="CHEBI:17754"/>
        <dbReference type="ChEBI" id="CHEBI:30823"/>
        <dbReference type="ChEBI" id="CHEBI:75937"/>
    </reaction>
    <physiologicalReaction direction="left-to-right" evidence="20">
        <dbReference type="Rhea" id="RHEA:39956"/>
    </physiologicalReaction>
</comment>
<evidence type="ECO:0000256" key="11">
    <source>
        <dbReference type="ARBA" id="ARBA00023157"/>
    </source>
</evidence>
<evidence type="ECO:0000256" key="21">
    <source>
        <dbReference type="ARBA" id="ARBA00047296"/>
    </source>
</evidence>
<dbReference type="Pfam" id="PF00151">
    <property type="entry name" value="Lipase"/>
    <property type="match status" value="1"/>
</dbReference>
<evidence type="ECO:0000256" key="25">
    <source>
        <dbReference type="ARBA" id="ARBA00047744"/>
    </source>
</evidence>
<dbReference type="SUPFAM" id="SSF49723">
    <property type="entry name" value="Lipase/lipooxygenase domain (PLAT/LH2 domain)"/>
    <property type="match status" value="1"/>
</dbReference>
<evidence type="ECO:0000256" key="3">
    <source>
        <dbReference type="ARBA" id="ARBA00004879"/>
    </source>
</evidence>
<comment type="catalytic activity">
    <reaction evidence="25">
        <text>1,2,3-tripropanoylglycerol + H2O = dipropanoylglycerol + propanoate + H(+)</text>
        <dbReference type="Rhea" id="RHEA:48024"/>
        <dbReference type="ChEBI" id="CHEBI:15377"/>
        <dbReference type="ChEBI" id="CHEBI:15378"/>
        <dbReference type="ChEBI" id="CHEBI:17272"/>
        <dbReference type="ChEBI" id="CHEBI:88153"/>
        <dbReference type="ChEBI" id="CHEBI:88155"/>
    </reaction>
    <physiologicalReaction direction="left-to-right" evidence="25">
        <dbReference type="Rhea" id="RHEA:48025"/>
    </physiologicalReaction>
</comment>
<name>A0ABR0ZS40_HUSHU</name>
<evidence type="ECO:0000256" key="31">
    <source>
        <dbReference type="ARBA" id="ARBA00049290"/>
    </source>
</evidence>
<evidence type="ECO:0000256" key="32">
    <source>
        <dbReference type="ARBA" id="ARBA00049352"/>
    </source>
</evidence>
<evidence type="ECO:0000256" key="20">
    <source>
        <dbReference type="ARBA" id="ARBA00047270"/>
    </source>
</evidence>
<evidence type="ECO:0000256" key="27">
    <source>
        <dbReference type="ARBA" id="ARBA00048268"/>
    </source>
</evidence>
<evidence type="ECO:0000256" key="12">
    <source>
        <dbReference type="ARBA" id="ARBA00023180"/>
    </source>
</evidence>
<dbReference type="InterPro" id="IPR033906">
    <property type="entry name" value="Lipase_N"/>
</dbReference>
<evidence type="ECO:0000256" key="9">
    <source>
        <dbReference type="ARBA" id="ARBA00023098"/>
    </source>
</evidence>
<comment type="catalytic activity">
    <reaction evidence="24">
        <text>di-(9Z)-octadecenoylglycerol + H2O = (9Z-octadecenoyl)-glycerol + (9Z)-octadecenoate + H(+)</text>
        <dbReference type="Rhea" id="RHEA:47868"/>
        <dbReference type="ChEBI" id="CHEBI:15377"/>
        <dbReference type="ChEBI" id="CHEBI:15378"/>
        <dbReference type="ChEBI" id="CHEBI:30823"/>
        <dbReference type="ChEBI" id="CHEBI:75937"/>
        <dbReference type="ChEBI" id="CHEBI:75945"/>
    </reaction>
    <physiologicalReaction direction="left-to-right" evidence="24">
        <dbReference type="Rhea" id="RHEA:47869"/>
    </physiologicalReaction>
</comment>
<comment type="catalytic activity">
    <reaction evidence="18">
        <text>a 1,2-diacyl-3-O-(beta-D-galactosyl)-sn-glycerol + 2 H2O = 3-beta-D-galactosyl-sn-glycerol + 2 a fatty acid + 2 H(+)</text>
        <dbReference type="Rhea" id="RHEA:13189"/>
        <dbReference type="ChEBI" id="CHEBI:15377"/>
        <dbReference type="ChEBI" id="CHEBI:15378"/>
        <dbReference type="ChEBI" id="CHEBI:15754"/>
        <dbReference type="ChEBI" id="CHEBI:17615"/>
        <dbReference type="ChEBI" id="CHEBI:28868"/>
        <dbReference type="EC" id="3.1.1.26"/>
    </reaction>
    <physiologicalReaction direction="left-to-right" evidence="18">
        <dbReference type="Rhea" id="RHEA:13190"/>
    </physiologicalReaction>
</comment>
<comment type="catalytic activity">
    <reaction evidence="31">
        <text>1,2,3-trioctanoylglycerol + H2O = dioctanoylglycerol + octanoate + H(+)</text>
        <dbReference type="Rhea" id="RHEA:47864"/>
        <dbReference type="ChEBI" id="CHEBI:15377"/>
        <dbReference type="ChEBI" id="CHEBI:15378"/>
        <dbReference type="ChEBI" id="CHEBI:25646"/>
        <dbReference type="ChEBI" id="CHEBI:76978"/>
        <dbReference type="ChEBI" id="CHEBI:88066"/>
    </reaction>
    <physiologicalReaction direction="left-to-right" evidence="31">
        <dbReference type="Rhea" id="RHEA:47865"/>
    </physiologicalReaction>
</comment>
<feature type="disulfide bond" evidence="34">
    <location>
        <begin position="554"/>
        <end position="570"/>
    </location>
</feature>
<comment type="pathway">
    <text evidence="4">Lipid metabolism.</text>
</comment>
<evidence type="ECO:0000256" key="35">
    <source>
        <dbReference type="RuleBase" id="RU004262"/>
    </source>
</evidence>
<comment type="caution">
    <text evidence="38">The sequence shown here is derived from an EMBL/GenBank/DDBJ whole genome shotgun (WGS) entry which is preliminary data.</text>
</comment>
<comment type="pathway">
    <text evidence="16">Glycolipid metabolism.</text>
</comment>
<comment type="catalytic activity">
    <reaction evidence="30">
        <text>a 1,2-diacyl-sn-glycero-3-phosphocholine + H2O = a monoacyl-sn-glycero-3-phosphocholine + a fatty acid + H(+)</text>
        <dbReference type="Rhea" id="RHEA:44664"/>
        <dbReference type="ChEBI" id="CHEBI:15377"/>
        <dbReference type="ChEBI" id="CHEBI:15378"/>
        <dbReference type="ChEBI" id="CHEBI:28868"/>
        <dbReference type="ChEBI" id="CHEBI:57643"/>
        <dbReference type="ChEBI" id="CHEBI:84465"/>
    </reaction>
    <physiologicalReaction direction="left-to-right" evidence="30">
        <dbReference type="Rhea" id="RHEA:44665"/>
    </physiologicalReaction>
</comment>
<comment type="catalytic activity">
    <reaction evidence="21">
        <text>1,2-didodecanoyl-3-O-[alpha-D-galactosyl-(1-&gt;6)-beta-D-galactosyl]-sn-glycerol + H2O = dodecanoyl-3-O-[alpha-D-galactosyl-(1-&gt;6)-beta-D-galactosyl]-sn-glycerol + dodecanoate + H(+)</text>
        <dbReference type="Rhea" id="RHEA:48516"/>
        <dbReference type="ChEBI" id="CHEBI:15377"/>
        <dbReference type="ChEBI" id="CHEBI:15378"/>
        <dbReference type="ChEBI" id="CHEBI:18262"/>
        <dbReference type="ChEBI" id="CHEBI:90337"/>
        <dbReference type="ChEBI" id="CHEBI:90359"/>
    </reaction>
    <physiologicalReaction direction="left-to-right" evidence="21">
        <dbReference type="Rhea" id="RHEA:48517"/>
    </physiologicalReaction>
</comment>
<dbReference type="EMBL" id="JAHFZB010000007">
    <property type="protein sequence ID" value="KAK6487638.1"/>
    <property type="molecule type" value="Genomic_DNA"/>
</dbReference>
<dbReference type="PRINTS" id="PR00823">
    <property type="entry name" value="PANCLIPASE"/>
</dbReference>
<comment type="subcellular location">
    <subcellularLocation>
        <location evidence="1">Cell projection</location>
        <location evidence="1">Neuron projection</location>
    </subcellularLocation>
    <subcellularLocation>
        <location evidence="2 36">Secreted</location>
    </subcellularLocation>
    <subcellularLocation>
        <location evidence="17">Zymogen granule membrane</location>
        <topology evidence="17">Peripheral membrane protein</topology>
    </subcellularLocation>
</comment>
<comment type="catalytic activity">
    <reaction evidence="29">
        <text>1,2-dioctanoyl-3-O-[alpha-D-galactosyl-(1-&gt;6)-beta-D-galactosyl]-sn-glycerol + H2O = octanoyl-3-O-[alpha-D-galactosyl-(1-&gt;6)-beta-D-galactosyl]-sn-glycerol + octanoate + H(+)</text>
        <dbReference type="Rhea" id="RHEA:48692"/>
        <dbReference type="ChEBI" id="CHEBI:15377"/>
        <dbReference type="ChEBI" id="CHEBI:15378"/>
        <dbReference type="ChEBI" id="CHEBI:25646"/>
        <dbReference type="ChEBI" id="CHEBI:90457"/>
        <dbReference type="ChEBI" id="CHEBI:90768"/>
    </reaction>
    <physiologicalReaction direction="left-to-right" evidence="29">
        <dbReference type="Rhea" id="RHEA:48693"/>
    </physiologicalReaction>
</comment>
<keyword evidence="10" id="KW-0472">Membrane</keyword>
<gene>
    <name evidence="38" type="ORF">HHUSO_G8864</name>
</gene>
<proteinExistence type="inferred from homology"/>
<dbReference type="InterPro" id="IPR002331">
    <property type="entry name" value="Lipase_panc"/>
</dbReference>
<evidence type="ECO:0000256" key="15">
    <source>
        <dbReference type="ARBA" id="ARBA00023369"/>
    </source>
</evidence>
<evidence type="ECO:0000256" key="24">
    <source>
        <dbReference type="ARBA" id="ARBA00047741"/>
    </source>
</evidence>
<keyword evidence="8 36" id="KW-0442">Lipid degradation</keyword>
<keyword evidence="14" id="KW-0968">Cytoplasmic vesicle</keyword>
<evidence type="ECO:0000256" key="36">
    <source>
        <dbReference type="RuleBase" id="RU362046"/>
    </source>
</evidence>
<evidence type="ECO:0000256" key="6">
    <source>
        <dbReference type="ARBA" id="ARBA00022525"/>
    </source>
</evidence>
<evidence type="ECO:0000313" key="39">
    <source>
        <dbReference type="Proteomes" id="UP001369086"/>
    </source>
</evidence>
<evidence type="ECO:0000256" key="16">
    <source>
        <dbReference type="ARBA" id="ARBA00023590"/>
    </source>
</evidence>
<evidence type="ECO:0000256" key="4">
    <source>
        <dbReference type="ARBA" id="ARBA00005189"/>
    </source>
</evidence>
<dbReference type="PRINTS" id="PR00821">
    <property type="entry name" value="TAGLIPASE"/>
</dbReference>
<evidence type="ECO:0000256" key="19">
    <source>
        <dbReference type="ARBA" id="ARBA00036575"/>
    </source>
</evidence>
<comment type="similarity">
    <text evidence="5 35">Belongs to the AB hydrolase superfamily. Lipase family.</text>
</comment>
<accession>A0ABR0ZS40</accession>
<dbReference type="InterPro" id="IPR036392">
    <property type="entry name" value="PLAT/LH2_dom_sf"/>
</dbReference>
<keyword evidence="39" id="KW-1185">Reference proteome</keyword>
<dbReference type="InterPro" id="IPR013818">
    <property type="entry name" value="Lipase"/>
</dbReference>
<comment type="catalytic activity">
    <reaction evidence="15">
        <text>a triacylglycerol + H2O = a diacylglycerol + a fatty acid + H(+)</text>
        <dbReference type="Rhea" id="RHEA:12044"/>
        <dbReference type="ChEBI" id="CHEBI:15377"/>
        <dbReference type="ChEBI" id="CHEBI:15378"/>
        <dbReference type="ChEBI" id="CHEBI:17855"/>
        <dbReference type="ChEBI" id="CHEBI:18035"/>
        <dbReference type="ChEBI" id="CHEBI:28868"/>
        <dbReference type="EC" id="3.1.1.3"/>
    </reaction>
    <physiologicalReaction direction="left-to-right" evidence="15">
        <dbReference type="Rhea" id="RHEA:12045"/>
    </physiologicalReaction>
</comment>
<evidence type="ECO:0000256" key="13">
    <source>
        <dbReference type="ARBA" id="ARBA00023273"/>
    </source>
</evidence>
<feature type="domain" description="PLAT" evidence="37">
    <location>
        <begin position="458"/>
        <end position="570"/>
    </location>
</feature>
<evidence type="ECO:0000256" key="34">
    <source>
        <dbReference type="PROSITE-ProRule" id="PRU00152"/>
    </source>
</evidence>
<dbReference type="Gene3D" id="3.40.50.1820">
    <property type="entry name" value="alpha/beta hydrolase"/>
    <property type="match status" value="1"/>
</dbReference>
<comment type="catalytic activity">
    <reaction evidence="28">
        <text>long chain 1,2-diacyl-3-O-beta-D-galactosyl-sn-glycerol + H2O = long chain acyl-3-O-beta-D-galactosyl-sn-glycerol + a fatty acid + H(+)</text>
        <dbReference type="Rhea" id="RHEA:48700"/>
        <dbReference type="ChEBI" id="CHEBI:15377"/>
        <dbReference type="ChEBI" id="CHEBI:15378"/>
        <dbReference type="ChEBI" id="CHEBI:28868"/>
        <dbReference type="ChEBI" id="CHEBI:90477"/>
        <dbReference type="ChEBI" id="CHEBI:90770"/>
    </reaction>
    <physiologicalReaction direction="left-to-right" evidence="28">
        <dbReference type="Rhea" id="RHEA:48701"/>
    </physiologicalReaction>
</comment>
<dbReference type="Gene3D" id="2.60.60.20">
    <property type="entry name" value="PLAT/LH2 domain"/>
    <property type="match status" value="1"/>
</dbReference>
<comment type="catalytic activity">
    <reaction evidence="33">
        <text>1,2-didodecanoyl-3-beta-D-galactosyl-sn-glycerol + H2O = dodecanoyl-3-beta-D-galactosyl-sn-glycerol + dodecanoate + H(+)</text>
        <dbReference type="Rhea" id="RHEA:48540"/>
        <dbReference type="ChEBI" id="CHEBI:15377"/>
        <dbReference type="ChEBI" id="CHEBI:15378"/>
        <dbReference type="ChEBI" id="CHEBI:18262"/>
        <dbReference type="ChEBI" id="CHEBI:90340"/>
        <dbReference type="ChEBI" id="CHEBI:90515"/>
    </reaction>
    <physiologicalReaction direction="left-to-right" evidence="33">
        <dbReference type="Rhea" id="RHEA:48541"/>
    </physiologicalReaction>
</comment>
<evidence type="ECO:0000256" key="8">
    <source>
        <dbReference type="ARBA" id="ARBA00022963"/>
    </source>
</evidence>
<evidence type="ECO:0000256" key="2">
    <source>
        <dbReference type="ARBA" id="ARBA00004613"/>
    </source>
</evidence>
<dbReference type="InterPro" id="IPR000734">
    <property type="entry name" value="TAG_lipase"/>
</dbReference>
<dbReference type="InterPro" id="IPR001969">
    <property type="entry name" value="Aspartic_peptidase_AS"/>
</dbReference>
<dbReference type="PANTHER" id="PTHR11610:SF165">
    <property type="entry name" value="PANCREATIC LIPASE-RELATED PROTEIN 2"/>
    <property type="match status" value="1"/>
</dbReference>
<organism evidence="38 39">
    <name type="scientific">Huso huso</name>
    <name type="common">Beluga</name>
    <name type="synonym">Acipenser huso</name>
    <dbReference type="NCBI Taxonomy" id="61971"/>
    <lineage>
        <taxon>Eukaryota</taxon>
        <taxon>Metazoa</taxon>
        <taxon>Chordata</taxon>
        <taxon>Craniata</taxon>
        <taxon>Vertebrata</taxon>
        <taxon>Euteleostomi</taxon>
        <taxon>Actinopterygii</taxon>
        <taxon>Chondrostei</taxon>
        <taxon>Acipenseriformes</taxon>
        <taxon>Acipenseridae</taxon>
        <taxon>Huso</taxon>
    </lineage>
</organism>
<evidence type="ECO:0000256" key="23">
    <source>
        <dbReference type="ARBA" id="ARBA00047618"/>
    </source>
</evidence>
<dbReference type="SUPFAM" id="SSF53474">
    <property type="entry name" value="alpha/beta-Hydrolases"/>
    <property type="match status" value="1"/>
</dbReference>
<keyword evidence="13" id="KW-0966">Cell projection</keyword>
<dbReference type="SUPFAM" id="SSF50630">
    <property type="entry name" value="Acid proteases"/>
    <property type="match status" value="1"/>
</dbReference>
<evidence type="ECO:0000259" key="37">
    <source>
        <dbReference type="PROSITE" id="PS50095"/>
    </source>
</evidence>
<dbReference type="Proteomes" id="UP001369086">
    <property type="component" value="Unassembled WGS sequence"/>
</dbReference>
<comment type="catalytic activity">
    <reaction evidence="32">
        <text>long chain 1,2-diacyl-3-O-[alpha-D-galactosyl-(1-&gt;6)-beta-D-galactosyl]-sn-glycerol + H2O = long chain acyl-3-O-[alpha-D-galactosyl-(1-&gt;6)-beta-D-galactosyl]-sn-glycerol + a fatty acid + H(+)</text>
        <dbReference type="Rhea" id="RHEA:48708"/>
        <dbReference type="ChEBI" id="CHEBI:15377"/>
        <dbReference type="ChEBI" id="CHEBI:15378"/>
        <dbReference type="ChEBI" id="CHEBI:28868"/>
        <dbReference type="ChEBI" id="CHEBI:90463"/>
        <dbReference type="ChEBI" id="CHEBI:90774"/>
    </reaction>
    <physiologicalReaction direction="left-to-right" evidence="32">
        <dbReference type="Rhea" id="RHEA:48709"/>
    </physiologicalReaction>
</comment>